<sequence>MDAKKAMVAALAVLLGAVLLIVGAGGGVSSRRPARGPVPLPAGPVAVREITPTDPDISGALYRSVVEIRPRGDWNETRAATVTWVLSKRYSAAAFTLTQPVPRKNLESYAPTLVEVYLDGKKAWSRRVSKDALLTSPARVALRVAGAECLTLRVAAEGGDPWVTKSPYTVWLAGFELKNKQGG</sequence>
<evidence type="ECO:0008006" key="3">
    <source>
        <dbReference type="Google" id="ProtNLM"/>
    </source>
</evidence>
<evidence type="ECO:0000313" key="2">
    <source>
        <dbReference type="Proteomes" id="UP000282654"/>
    </source>
</evidence>
<proteinExistence type="predicted"/>
<accession>A0A3N5ABL3</accession>
<protein>
    <recommendedName>
        <fullName evidence="3">NPCBM/NEW2 domain-containing protein</fullName>
    </recommendedName>
</protein>
<evidence type="ECO:0000313" key="1">
    <source>
        <dbReference type="EMBL" id="RPF42007.1"/>
    </source>
</evidence>
<dbReference type="RefSeq" id="WP_123932078.1">
    <property type="nucleotide sequence ID" value="NZ_RKRE01000004.1"/>
</dbReference>
<dbReference type="EMBL" id="RKRE01000004">
    <property type="protein sequence ID" value="RPF42007.1"/>
    <property type="molecule type" value="Genomic_DNA"/>
</dbReference>
<reference evidence="1 2" key="1">
    <citation type="submission" date="2018-11" db="EMBL/GenBank/DDBJ databases">
        <title>Genomic Encyclopedia of Type Strains, Phase IV (KMG-IV): sequencing the most valuable type-strain genomes for metagenomic binning, comparative biology and taxonomic classification.</title>
        <authorList>
            <person name="Goeker M."/>
        </authorList>
    </citation>
    <scope>NUCLEOTIDE SEQUENCE [LARGE SCALE GENOMIC DNA]</scope>
    <source>
        <strain evidence="1 2">DSM 102936</strain>
    </source>
</reference>
<dbReference type="Proteomes" id="UP000282654">
    <property type="component" value="Unassembled WGS sequence"/>
</dbReference>
<comment type="caution">
    <text evidence="1">The sequence shown here is derived from an EMBL/GenBank/DDBJ whole genome shotgun (WGS) entry which is preliminary data.</text>
</comment>
<organism evidence="1 2">
    <name type="scientific">Thermodesulfitimonas autotrophica</name>
    <dbReference type="NCBI Taxonomy" id="1894989"/>
    <lineage>
        <taxon>Bacteria</taxon>
        <taxon>Bacillati</taxon>
        <taxon>Bacillota</taxon>
        <taxon>Clostridia</taxon>
        <taxon>Thermoanaerobacterales</taxon>
        <taxon>Thermoanaerobacteraceae</taxon>
        <taxon>Thermodesulfitimonas</taxon>
    </lineage>
</organism>
<dbReference type="OrthoDB" id="197688at2"/>
<name>A0A3N5ABL3_9THEO</name>
<keyword evidence="2" id="KW-1185">Reference proteome</keyword>
<gene>
    <name evidence="1" type="ORF">EDD75_2228</name>
</gene>
<dbReference type="AlphaFoldDB" id="A0A3N5ABL3"/>